<dbReference type="HOGENOM" id="CLU_292273_0_0_1"/>
<evidence type="ECO:0000313" key="3">
    <source>
        <dbReference type="Proteomes" id="UP000030746"/>
    </source>
</evidence>
<dbReference type="AlphaFoldDB" id="V4BW53"/>
<dbReference type="GeneID" id="20238805"/>
<accession>V4BW53</accession>
<dbReference type="PANTHER" id="PTHR46704:SF9">
    <property type="entry name" value="BHLH DOMAIN-CONTAINING PROTEIN"/>
    <property type="match status" value="1"/>
</dbReference>
<dbReference type="EMBL" id="KB201931">
    <property type="protein sequence ID" value="ESO93299.1"/>
    <property type="molecule type" value="Genomic_DNA"/>
</dbReference>
<protein>
    <submittedName>
        <fullName evidence="2">Uncharacterized protein</fullName>
    </submittedName>
</protein>
<feature type="compositionally biased region" description="Low complexity" evidence="1">
    <location>
        <begin position="16"/>
        <end position="33"/>
    </location>
</feature>
<dbReference type="OrthoDB" id="6138802at2759"/>
<reference evidence="2 3" key="1">
    <citation type="journal article" date="2013" name="Nature">
        <title>Insights into bilaterian evolution from three spiralian genomes.</title>
        <authorList>
            <person name="Simakov O."/>
            <person name="Marletaz F."/>
            <person name="Cho S.J."/>
            <person name="Edsinger-Gonzales E."/>
            <person name="Havlak P."/>
            <person name="Hellsten U."/>
            <person name="Kuo D.H."/>
            <person name="Larsson T."/>
            <person name="Lv J."/>
            <person name="Arendt D."/>
            <person name="Savage R."/>
            <person name="Osoegawa K."/>
            <person name="de Jong P."/>
            <person name="Grimwood J."/>
            <person name="Chapman J.A."/>
            <person name="Shapiro H."/>
            <person name="Aerts A."/>
            <person name="Otillar R.P."/>
            <person name="Terry A.Y."/>
            <person name="Boore J.L."/>
            <person name="Grigoriev I.V."/>
            <person name="Lindberg D.R."/>
            <person name="Seaver E.C."/>
            <person name="Weisblat D.A."/>
            <person name="Putnam N.H."/>
            <person name="Rokhsar D.S."/>
        </authorList>
    </citation>
    <scope>NUCLEOTIDE SEQUENCE [LARGE SCALE GENOMIC DNA]</scope>
</reference>
<dbReference type="OMA" id="INIVHRY"/>
<dbReference type="Proteomes" id="UP000030746">
    <property type="component" value="Unassembled WGS sequence"/>
</dbReference>
<keyword evidence="3" id="KW-1185">Reference proteome</keyword>
<name>V4BW53_LOTGI</name>
<dbReference type="RefSeq" id="XP_009055998.1">
    <property type="nucleotide sequence ID" value="XM_009057750.1"/>
</dbReference>
<dbReference type="KEGG" id="lgi:LOTGIDRAFT_161865"/>
<organism evidence="2 3">
    <name type="scientific">Lottia gigantea</name>
    <name type="common">Giant owl limpet</name>
    <dbReference type="NCBI Taxonomy" id="225164"/>
    <lineage>
        <taxon>Eukaryota</taxon>
        <taxon>Metazoa</taxon>
        <taxon>Spiralia</taxon>
        <taxon>Lophotrochozoa</taxon>
        <taxon>Mollusca</taxon>
        <taxon>Gastropoda</taxon>
        <taxon>Patellogastropoda</taxon>
        <taxon>Lottioidea</taxon>
        <taxon>Lottiidae</taxon>
        <taxon>Lottia</taxon>
    </lineage>
</organism>
<gene>
    <name evidence="2" type="ORF">LOTGIDRAFT_161865</name>
</gene>
<feature type="region of interest" description="Disordered" evidence="1">
    <location>
        <begin position="16"/>
        <end position="35"/>
    </location>
</feature>
<dbReference type="CTD" id="20238805"/>
<evidence type="ECO:0000313" key="2">
    <source>
        <dbReference type="EMBL" id="ESO93299.1"/>
    </source>
</evidence>
<evidence type="ECO:0000256" key="1">
    <source>
        <dbReference type="SAM" id="MobiDB-lite"/>
    </source>
</evidence>
<dbReference type="PANTHER" id="PTHR46704">
    <property type="entry name" value="CXC DOMAIN-CONTAINING PROTEIN-RELATED"/>
    <property type="match status" value="1"/>
</dbReference>
<sequence length="1043" mass="117267">MDKYLIKKDKLLDGSDTTTTDNGIKTTTGNTTDAVPRCSEKTGVPGDIGKEDVPKQPRIKFPANSGRQFSNSWQETGGYIVQCRNISPEAVRKAYDFCATSENIIVKAALVLRKLVKSIEKSELPDDSTIETLQKGEANPQTRISQYKFFRTLFGGPIYDNHSTKTIRRAGSSSQDALFIVSNGTINPAKHISLGGAIKSLTGTKKMLTLLNRFGHCSNYNFIEELETMVGEKIQNQNTCLPADCKKNVPFGVAFDNFDELCETLSGSNTLHDTMGIMYQAESISSECMNVPASTIGKGSNSRKRKLDVTEFNLQPYRKKPRMTIFEYQCRDVWKSMDTKRRKGHLDFTWMVCYGLMTTNIPLWVGFNSQFYVDELQKQRVMYMKNLQQPITQLDVIQHTLKITQQCAEEIGQSYGIVSYDLNAAKPAMQIQATETPLYDNIFIMPGVFHIEMAMFKAIGKVIDGSGGPAMLTESLVVSSGSLNGFLSGTHFNRCKRLHPLLAVSLETLFFQKCLDQYPQAEDFRDFIASIDGMTGSDIVAKCEGLSDLLNSGVFTVRRTDHSFSRILTLEQSINANAASRQTGLSHMTNNFGARQRWVVTRPFRALMVSSILQMAGMSNPENASNELKPTRIMRDHEDYSKIVKQIKNSCDPFILPEDTDDSLINISTGKSVKLEIKNNLLTITERGAELHKQFIEDCIADPNRFEKPIKRQKLLTFSDGSIRNTKSTSNKVASLKCTRDLMGQLLLIAVNRKLDLEYVLTYPLTPVPLSMCNYDGTLAKTDKSTLFRELEKMINGETLTTPSLDAYVIDGNFLLHLLPNKISPTYGGLASTILIMATSTTSKRVDLLFDTYKEPSIKDCERQRRGAEEQEFVITSPDQLRPRNLSDALKSTSFKKNLPSFLIEEWKKLHYSTIIKDCHLYIGHLNQCHHFFVENHEVRHECIATMESNHEEADTMICFHAKVIDETEHPGHIVDVADTAFITCEPSAADGWYLKDSHYHINWFDGCQMPERLIPDDMDETVESDDELILAAGSSDESDADE</sequence>
<proteinExistence type="predicted"/>